<proteinExistence type="predicted"/>
<comment type="caution">
    <text evidence="1">The sequence shown here is derived from an EMBL/GenBank/DDBJ whole genome shotgun (WGS) entry which is preliminary data.</text>
</comment>
<dbReference type="InterPro" id="IPR043129">
    <property type="entry name" value="ATPase_NBD"/>
</dbReference>
<dbReference type="NCBIfam" id="TIGR01175">
    <property type="entry name" value="pilM"/>
    <property type="match status" value="1"/>
</dbReference>
<dbReference type="InterPro" id="IPR050696">
    <property type="entry name" value="FtsA/MreB"/>
</dbReference>
<evidence type="ECO:0000313" key="2">
    <source>
        <dbReference type="Proteomes" id="UP000178820"/>
    </source>
</evidence>
<name>A0A1G2I4T7_9BACT</name>
<protein>
    <recommendedName>
        <fullName evidence="3">SHS2 domain-containing protein</fullName>
    </recommendedName>
</protein>
<dbReference type="Proteomes" id="UP000178820">
    <property type="component" value="Unassembled WGS sequence"/>
</dbReference>
<reference evidence="1 2" key="1">
    <citation type="journal article" date="2016" name="Nat. Commun.">
        <title>Thousands of microbial genomes shed light on interconnected biogeochemical processes in an aquifer system.</title>
        <authorList>
            <person name="Anantharaman K."/>
            <person name="Brown C.T."/>
            <person name="Hug L.A."/>
            <person name="Sharon I."/>
            <person name="Castelle C.J."/>
            <person name="Probst A.J."/>
            <person name="Thomas B.C."/>
            <person name="Singh A."/>
            <person name="Wilkins M.J."/>
            <person name="Karaoz U."/>
            <person name="Brodie E.L."/>
            <person name="Williams K.H."/>
            <person name="Hubbard S.S."/>
            <person name="Banfield J.F."/>
        </authorList>
    </citation>
    <scope>NUCLEOTIDE SEQUENCE [LARGE SCALE GENOMIC DNA]</scope>
</reference>
<organism evidence="1 2">
    <name type="scientific">Candidatus Staskawiczbacteria bacterium RIFCSPHIGHO2_02_FULL_42_22</name>
    <dbReference type="NCBI Taxonomy" id="1802207"/>
    <lineage>
        <taxon>Bacteria</taxon>
        <taxon>Candidatus Staskawicziibacteriota</taxon>
    </lineage>
</organism>
<dbReference type="SUPFAM" id="SSF53067">
    <property type="entry name" value="Actin-like ATPase domain"/>
    <property type="match status" value="2"/>
</dbReference>
<evidence type="ECO:0000313" key="1">
    <source>
        <dbReference type="EMBL" id="OGZ69501.1"/>
    </source>
</evidence>
<dbReference type="PANTHER" id="PTHR32432">
    <property type="entry name" value="CELL DIVISION PROTEIN FTSA-RELATED"/>
    <property type="match status" value="1"/>
</dbReference>
<dbReference type="PIRSF" id="PIRSF019169">
    <property type="entry name" value="PilM"/>
    <property type="match status" value="1"/>
</dbReference>
<dbReference type="Gene3D" id="3.30.420.40">
    <property type="match status" value="2"/>
</dbReference>
<dbReference type="AlphaFoldDB" id="A0A1G2I4T7"/>
<accession>A0A1G2I4T7</accession>
<dbReference type="CDD" id="cd24049">
    <property type="entry name" value="ASKHA_NBD_PilM"/>
    <property type="match status" value="1"/>
</dbReference>
<dbReference type="PANTHER" id="PTHR32432:SF3">
    <property type="entry name" value="ETHANOLAMINE UTILIZATION PROTEIN EUTJ"/>
    <property type="match status" value="1"/>
</dbReference>
<dbReference type="Pfam" id="PF11104">
    <property type="entry name" value="PilM_2"/>
    <property type="match status" value="1"/>
</dbReference>
<gene>
    <name evidence="1" type="ORF">A3D44_03740</name>
</gene>
<sequence>MARFLSLEKEVFGLDISDLSLKIIKLKKRGDFFSVTSYNHMDIPSGIIEKGVIKKEDDLVKIIIAACKNAKGQKLNTRYVISSLPEERSFLQVIQMPTMEPEELRLAVPFEAENYIPLPMDDVYLDFEITTPAKNHVNHLDVLIAAMPKKIVNSYVSCLKKAGLVPVALEVEGEAIARALIKDDNSIAPVVLIDFGKNGTDFIVFAGHSIQFTCSIPISSHQLTQVIAKALQIETRKAEKLKMKFNLDIPAKDARSKKIFLAMEPILNELTNQIKKYLNFYQEHASHGHRDVPETIQKIFICGGGANLQGLTGFLSQKLHVTAELKDFWANVSSRQLQDGVNKNFLSFATALGLALRGFKNSE</sequence>
<dbReference type="InterPro" id="IPR005883">
    <property type="entry name" value="PilM"/>
</dbReference>
<dbReference type="EMBL" id="MHOT01000010">
    <property type="protein sequence ID" value="OGZ69501.1"/>
    <property type="molecule type" value="Genomic_DNA"/>
</dbReference>
<evidence type="ECO:0008006" key="3">
    <source>
        <dbReference type="Google" id="ProtNLM"/>
    </source>
</evidence>
<dbReference type="Gene3D" id="3.30.1490.300">
    <property type="match status" value="1"/>
</dbReference>
<dbReference type="STRING" id="1802207.A3D44_03740"/>